<evidence type="ECO:0000256" key="1">
    <source>
        <dbReference type="SAM" id="MobiDB-lite"/>
    </source>
</evidence>
<evidence type="ECO:0000313" key="3">
    <source>
        <dbReference type="Proteomes" id="UP001205998"/>
    </source>
</evidence>
<accession>A0AAD5ARP0</accession>
<reference evidence="2" key="1">
    <citation type="submission" date="2018-07" db="EMBL/GenBank/DDBJ databases">
        <title>Comparative genomics of catfishes provides insights into carnivory and benthic adaptation.</title>
        <authorList>
            <person name="Zhang Y."/>
            <person name="Wang D."/>
            <person name="Peng Z."/>
            <person name="Zheng S."/>
            <person name="Shao F."/>
            <person name="Tao W."/>
        </authorList>
    </citation>
    <scope>NUCLEOTIDE SEQUENCE</scope>
    <source>
        <strain evidence="2">Chongqing</strain>
    </source>
</reference>
<dbReference type="Proteomes" id="UP001205998">
    <property type="component" value="Unassembled WGS sequence"/>
</dbReference>
<feature type="compositionally biased region" description="Polar residues" evidence="1">
    <location>
        <begin position="60"/>
        <end position="72"/>
    </location>
</feature>
<proteinExistence type="predicted"/>
<comment type="caution">
    <text evidence="2">The sequence shown here is derived from an EMBL/GenBank/DDBJ whole genome shotgun (WGS) entry which is preliminary data.</text>
</comment>
<name>A0AAD5ARP0_SILAS</name>
<feature type="compositionally biased region" description="Basic and acidic residues" evidence="1">
    <location>
        <begin position="36"/>
        <end position="53"/>
    </location>
</feature>
<feature type="region of interest" description="Disordered" evidence="1">
    <location>
        <begin position="1"/>
        <end position="102"/>
    </location>
</feature>
<evidence type="ECO:0000313" key="2">
    <source>
        <dbReference type="EMBL" id="KAI5621181.1"/>
    </source>
</evidence>
<keyword evidence="3" id="KW-1185">Reference proteome</keyword>
<protein>
    <submittedName>
        <fullName evidence="2">Uncharacterized protein</fullName>
    </submittedName>
</protein>
<feature type="compositionally biased region" description="Basic and acidic residues" evidence="1">
    <location>
        <begin position="73"/>
        <end position="86"/>
    </location>
</feature>
<feature type="compositionally biased region" description="Basic and acidic residues" evidence="1">
    <location>
        <begin position="15"/>
        <end position="27"/>
    </location>
</feature>
<gene>
    <name evidence="2" type="ORF">C0J50_19116</name>
</gene>
<dbReference type="EMBL" id="MU551633">
    <property type="protein sequence ID" value="KAI5621181.1"/>
    <property type="molecule type" value="Genomic_DNA"/>
</dbReference>
<organism evidence="2 3">
    <name type="scientific">Silurus asotus</name>
    <name type="common">Amur catfish</name>
    <name type="synonym">Parasilurus asotus</name>
    <dbReference type="NCBI Taxonomy" id="30991"/>
    <lineage>
        <taxon>Eukaryota</taxon>
        <taxon>Metazoa</taxon>
        <taxon>Chordata</taxon>
        <taxon>Craniata</taxon>
        <taxon>Vertebrata</taxon>
        <taxon>Euteleostomi</taxon>
        <taxon>Actinopterygii</taxon>
        <taxon>Neopterygii</taxon>
        <taxon>Teleostei</taxon>
        <taxon>Ostariophysi</taxon>
        <taxon>Siluriformes</taxon>
        <taxon>Siluridae</taxon>
        <taxon>Silurus</taxon>
    </lineage>
</organism>
<sequence>MASTFPRKSYPPVSDKSKSSVVEDSKKKSSLLKDNSWIKKDGSDDKPVEDIKTVKPPVPNKTTKNETFTVITSKDKIVQEEKKTVKTETAPSSPTKSTRTETVTVTTFKDSIVKEDSKTAKSVPPISPSKTTKTETITVDTMMGKIIQNDKSSGTSSTTYTSRSYKDDRAGDSLWLYQRTVHCEGCFGATRILGSFYMERKEKEGTEQHISI</sequence>
<dbReference type="AlphaFoldDB" id="A0AAD5ARP0"/>